<name>A0A1Q2HW33_9CORY</name>
<dbReference type="EMBL" id="CP019688">
    <property type="protein sequence ID" value="AQQ15067.1"/>
    <property type="molecule type" value="Genomic_DNA"/>
</dbReference>
<dbReference type="RefSeq" id="WP_095659805.1">
    <property type="nucleotide sequence ID" value="NZ_CP019688.1"/>
</dbReference>
<organism evidence="2 3">
    <name type="scientific">Corynebacterium glaucum</name>
    <dbReference type="NCBI Taxonomy" id="187491"/>
    <lineage>
        <taxon>Bacteria</taxon>
        <taxon>Bacillati</taxon>
        <taxon>Actinomycetota</taxon>
        <taxon>Actinomycetes</taxon>
        <taxon>Mycobacteriales</taxon>
        <taxon>Corynebacteriaceae</taxon>
        <taxon>Corynebacterium</taxon>
    </lineage>
</organism>
<evidence type="ECO:0000313" key="3">
    <source>
        <dbReference type="Proteomes" id="UP000217209"/>
    </source>
</evidence>
<dbReference type="Proteomes" id="UP000217209">
    <property type="component" value="Chromosome"/>
</dbReference>
<gene>
    <name evidence="2" type="ORF">CGLAU_05480</name>
</gene>
<keyword evidence="1" id="KW-1133">Transmembrane helix</keyword>
<evidence type="ECO:0000313" key="2">
    <source>
        <dbReference type="EMBL" id="AQQ15067.1"/>
    </source>
</evidence>
<feature type="transmembrane region" description="Helical" evidence="1">
    <location>
        <begin position="6"/>
        <end position="22"/>
    </location>
</feature>
<dbReference type="AlphaFoldDB" id="A0A1Q2HW33"/>
<dbReference type="KEGG" id="cgv:CGLAU_05480"/>
<accession>A0A1Q2HW33</accession>
<feature type="transmembrane region" description="Helical" evidence="1">
    <location>
        <begin position="29"/>
        <end position="47"/>
    </location>
</feature>
<keyword evidence="1" id="KW-0472">Membrane</keyword>
<keyword evidence="1" id="KW-0812">Transmembrane</keyword>
<sequence>MMDAILIIFVVAMLAWETNKVFRKKDRPRTGLFGMLILTVVVLVIASGLDWNGTLPLPLWWFVAVWTAALLGIYTARIFAVVQKGRAESETLS</sequence>
<evidence type="ECO:0000256" key="1">
    <source>
        <dbReference type="SAM" id="Phobius"/>
    </source>
</evidence>
<keyword evidence="3" id="KW-1185">Reference proteome</keyword>
<protein>
    <submittedName>
        <fullName evidence="2">Uncharacterized protein</fullName>
    </submittedName>
</protein>
<proteinExistence type="predicted"/>
<feature type="transmembrane region" description="Helical" evidence="1">
    <location>
        <begin position="59"/>
        <end position="80"/>
    </location>
</feature>
<reference evidence="2 3" key="1">
    <citation type="submission" date="2016-12" db="EMBL/GenBank/DDBJ databases">
        <authorList>
            <person name="Song W.-J."/>
            <person name="Kurnit D.M."/>
        </authorList>
    </citation>
    <scope>NUCLEOTIDE SEQUENCE [LARGE SCALE GENOMIC DNA]</scope>
    <source>
        <strain evidence="2 3">DSM 30827</strain>
    </source>
</reference>